<protein>
    <submittedName>
        <fullName evidence="1">HEAT repeat domain-containing protein</fullName>
    </submittedName>
</protein>
<dbReference type="Proteomes" id="UP001431572">
    <property type="component" value="Chromosome 2"/>
</dbReference>
<dbReference type="EMBL" id="CP128400">
    <property type="protein sequence ID" value="WJW68753.1"/>
    <property type="molecule type" value="Genomic_DNA"/>
</dbReference>
<name>A0A8T7M9U9_9CHLR</name>
<dbReference type="Pfam" id="PF13646">
    <property type="entry name" value="HEAT_2"/>
    <property type="match status" value="1"/>
</dbReference>
<reference evidence="1 3" key="1">
    <citation type="submission" date="2020-06" db="EMBL/GenBank/DDBJ databases">
        <title>Anoxygenic phototrophic Chloroflexota member uses a Type I reaction center.</title>
        <authorList>
            <person name="Tsuji J.M."/>
            <person name="Shaw N.A."/>
            <person name="Nagashima S."/>
            <person name="Venkiteswaran J."/>
            <person name="Schiff S.L."/>
            <person name="Hanada S."/>
            <person name="Tank M."/>
            <person name="Neufeld J.D."/>
        </authorList>
    </citation>
    <scope>NUCLEOTIDE SEQUENCE [LARGE SCALE GENOMIC DNA]</scope>
    <source>
        <strain evidence="1">L227-S17</strain>
    </source>
</reference>
<dbReference type="Proteomes" id="UP000521676">
    <property type="component" value="Unassembled WGS sequence"/>
</dbReference>
<evidence type="ECO:0000313" key="1">
    <source>
        <dbReference type="EMBL" id="NWJ48821.1"/>
    </source>
</evidence>
<evidence type="ECO:0000313" key="4">
    <source>
        <dbReference type="Proteomes" id="UP001431572"/>
    </source>
</evidence>
<keyword evidence="4" id="KW-1185">Reference proteome</keyword>
<dbReference type="InterPro" id="IPR016024">
    <property type="entry name" value="ARM-type_fold"/>
</dbReference>
<dbReference type="EMBL" id="JACATZ010000003">
    <property type="protein sequence ID" value="NWJ48821.1"/>
    <property type="molecule type" value="Genomic_DNA"/>
</dbReference>
<accession>A0A8T7M9U9</accession>
<dbReference type="SMART" id="SM00567">
    <property type="entry name" value="EZ_HEAT"/>
    <property type="match status" value="4"/>
</dbReference>
<dbReference type="AlphaFoldDB" id="A0A8T7M9U9"/>
<dbReference type="SUPFAM" id="SSF48371">
    <property type="entry name" value="ARM repeat"/>
    <property type="match status" value="1"/>
</dbReference>
<proteinExistence type="predicted"/>
<reference evidence="2" key="2">
    <citation type="journal article" date="2024" name="Nature">
        <title>Anoxygenic phototroph of the Chloroflexota uses a type I reaction centre.</title>
        <authorList>
            <person name="Tsuji J.M."/>
            <person name="Shaw N.A."/>
            <person name="Nagashima S."/>
            <person name="Venkiteswaran J.J."/>
            <person name="Schiff S.L."/>
            <person name="Watanabe T."/>
            <person name="Fukui M."/>
            <person name="Hanada S."/>
            <person name="Tank M."/>
            <person name="Neufeld J.D."/>
        </authorList>
    </citation>
    <scope>NUCLEOTIDE SEQUENCE</scope>
    <source>
        <strain evidence="2">L227-S17</strain>
    </source>
</reference>
<dbReference type="InterPro" id="IPR004155">
    <property type="entry name" value="PBS_lyase_HEAT"/>
</dbReference>
<gene>
    <name evidence="1" type="ORF">HXX08_23425</name>
    <name evidence="2" type="ORF">OZ401_004370</name>
</gene>
<dbReference type="PANTHER" id="PTHR12697">
    <property type="entry name" value="PBS LYASE HEAT-LIKE PROTEIN"/>
    <property type="match status" value="1"/>
</dbReference>
<dbReference type="Gene3D" id="1.25.10.10">
    <property type="entry name" value="Leucine-rich Repeat Variant"/>
    <property type="match status" value="2"/>
</dbReference>
<sequence>MIGDSNAFEALLNIMDDSAEDDEIKSASILALGKIGRGRAVKPLLTYIHIHNESKWQQVIVWALGETKDDGAIGFLLNSLKSEDAWLRMRSVSALGTIASPQVVGYLIEALKDESLVVRASAAKALSDLNEKKAVEPLILICQNRPINVEIVEALAKFEDITILPTLSWLYRNHSQESIRRVAWEKIKKLEVSQIML</sequence>
<evidence type="ECO:0000313" key="2">
    <source>
        <dbReference type="EMBL" id="WJW68753.1"/>
    </source>
</evidence>
<dbReference type="GO" id="GO:0016491">
    <property type="term" value="F:oxidoreductase activity"/>
    <property type="evidence" value="ECO:0007669"/>
    <property type="project" value="TreeGrafter"/>
</dbReference>
<organism evidence="1 3">
    <name type="scientific">Candidatus Chlorohelix allophototropha</name>
    <dbReference type="NCBI Taxonomy" id="3003348"/>
    <lineage>
        <taxon>Bacteria</taxon>
        <taxon>Bacillati</taxon>
        <taxon>Chloroflexota</taxon>
        <taxon>Chloroflexia</taxon>
        <taxon>Candidatus Chloroheliales</taxon>
        <taxon>Candidatus Chloroheliaceae</taxon>
        <taxon>Candidatus Chlorohelix</taxon>
    </lineage>
</organism>
<evidence type="ECO:0000313" key="3">
    <source>
        <dbReference type="Proteomes" id="UP000521676"/>
    </source>
</evidence>
<dbReference type="InterPro" id="IPR011989">
    <property type="entry name" value="ARM-like"/>
</dbReference>
<dbReference type="RefSeq" id="WP_341470659.1">
    <property type="nucleotide sequence ID" value="NZ_CP128400.1"/>
</dbReference>
<dbReference type="PANTHER" id="PTHR12697:SF5">
    <property type="entry name" value="DEOXYHYPUSINE HYDROXYLASE"/>
    <property type="match status" value="1"/>
</dbReference>